<dbReference type="Gene3D" id="3.90.105.10">
    <property type="entry name" value="Molybdopterin biosynthesis moea protein, domain 2"/>
    <property type="match status" value="1"/>
</dbReference>
<keyword evidence="8" id="KW-1185">Reference proteome</keyword>
<evidence type="ECO:0000256" key="2">
    <source>
        <dbReference type="ARBA" id="ARBA00010763"/>
    </source>
</evidence>
<evidence type="ECO:0000256" key="4">
    <source>
        <dbReference type="ARBA" id="ARBA00047317"/>
    </source>
</evidence>
<keyword evidence="5" id="KW-0501">Molybdenum cofactor biosynthesis</keyword>
<evidence type="ECO:0000259" key="6">
    <source>
        <dbReference type="SMART" id="SM00852"/>
    </source>
</evidence>
<dbReference type="Pfam" id="PF00994">
    <property type="entry name" value="MoCF_biosynth"/>
    <property type="match status" value="1"/>
</dbReference>
<keyword evidence="5" id="KW-0479">Metal-binding</keyword>
<evidence type="ECO:0000256" key="1">
    <source>
        <dbReference type="ARBA" id="ARBA00002901"/>
    </source>
</evidence>
<feature type="domain" description="MoaB/Mog" evidence="6">
    <location>
        <begin position="186"/>
        <end position="322"/>
    </location>
</feature>
<dbReference type="SUPFAM" id="SSF53218">
    <property type="entry name" value="Molybdenum cofactor biosynthesis proteins"/>
    <property type="match status" value="1"/>
</dbReference>
<keyword evidence="5 7" id="KW-0808">Transferase</keyword>
<dbReference type="SUPFAM" id="SSF63882">
    <property type="entry name" value="MoeA N-terminal region -like"/>
    <property type="match status" value="1"/>
</dbReference>
<dbReference type="Pfam" id="PF03453">
    <property type="entry name" value="MoeA_N"/>
    <property type="match status" value="1"/>
</dbReference>
<dbReference type="Gene3D" id="2.170.190.11">
    <property type="entry name" value="Molybdopterin biosynthesis moea protein, domain 3"/>
    <property type="match status" value="1"/>
</dbReference>
<dbReference type="InterPro" id="IPR038987">
    <property type="entry name" value="MoeA-like"/>
</dbReference>
<dbReference type="Proteomes" id="UP000643525">
    <property type="component" value="Unassembled WGS sequence"/>
</dbReference>
<accession>A0ABR9JAG4</accession>
<dbReference type="EC" id="2.10.1.1" evidence="5"/>
<dbReference type="PANTHER" id="PTHR10192:SF5">
    <property type="entry name" value="GEPHYRIN"/>
    <property type="match status" value="1"/>
</dbReference>
<proteinExistence type="inferred from homology"/>
<comment type="similarity">
    <text evidence="2 5">Belongs to the MoeA family.</text>
</comment>
<comment type="cofactor">
    <cofactor evidence="5">
        <name>Mg(2+)</name>
        <dbReference type="ChEBI" id="CHEBI:18420"/>
    </cofactor>
</comment>
<name>A0ABR9JAG4_9MICC</name>
<dbReference type="SMART" id="SM00852">
    <property type="entry name" value="MoCF_biosynth"/>
    <property type="match status" value="1"/>
</dbReference>
<dbReference type="CDD" id="cd00887">
    <property type="entry name" value="MoeA"/>
    <property type="match status" value="1"/>
</dbReference>
<comment type="pathway">
    <text evidence="5">Cofactor biosynthesis; molybdopterin biosynthesis.</text>
</comment>
<dbReference type="Gene3D" id="3.40.980.10">
    <property type="entry name" value="MoaB/Mog-like domain"/>
    <property type="match status" value="1"/>
</dbReference>
<dbReference type="PANTHER" id="PTHR10192">
    <property type="entry name" value="MOLYBDOPTERIN BIOSYNTHESIS PROTEIN"/>
    <property type="match status" value="1"/>
</dbReference>
<dbReference type="RefSeq" id="WP_192594154.1">
    <property type="nucleotide sequence ID" value="NZ_BAAALJ010000021.1"/>
</dbReference>
<gene>
    <name evidence="7" type="ORF">H4W27_000042</name>
</gene>
<reference evidence="7 8" key="1">
    <citation type="submission" date="2020-10" db="EMBL/GenBank/DDBJ databases">
        <title>Sequencing the genomes of 1000 actinobacteria strains.</title>
        <authorList>
            <person name="Klenk H.-P."/>
        </authorList>
    </citation>
    <scope>NUCLEOTIDE SEQUENCE [LARGE SCALE GENOMIC DNA]</scope>
    <source>
        <strain evidence="7 8">DSM 15666</strain>
    </source>
</reference>
<dbReference type="InterPro" id="IPR005110">
    <property type="entry name" value="MoeA_linker/N"/>
</dbReference>
<dbReference type="InterPro" id="IPR001453">
    <property type="entry name" value="MoaB/Mog_dom"/>
</dbReference>
<keyword evidence="5" id="KW-0460">Magnesium</keyword>
<organism evidence="7 8">
    <name type="scientific">Nesterenkonia lutea</name>
    <dbReference type="NCBI Taxonomy" id="272919"/>
    <lineage>
        <taxon>Bacteria</taxon>
        <taxon>Bacillati</taxon>
        <taxon>Actinomycetota</taxon>
        <taxon>Actinomycetes</taxon>
        <taxon>Micrococcales</taxon>
        <taxon>Micrococcaceae</taxon>
        <taxon>Nesterenkonia</taxon>
    </lineage>
</organism>
<dbReference type="InterPro" id="IPR036135">
    <property type="entry name" value="MoeA_linker/N_sf"/>
</dbReference>
<comment type="caution">
    <text evidence="7">The sequence shown here is derived from an EMBL/GenBank/DDBJ whole genome shotgun (WGS) entry which is preliminary data.</text>
</comment>
<evidence type="ECO:0000313" key="8">
    <source>
        <dbReference type="Proteomes" id="UP000643525"/>
    </source>
</evidence>
<dbReference type="Gene3D" id="2.40.340.10">
    <property type="entry name" value="MoeA, C-terminal, domain IV"/>
    <property type="match status" value="1"/>
</dbReference>
<dbReference type="InterPro" id="IPR036425">
    <property type="entry name" value="MoaB/Mog-like_dom_sf"/>
</dbReference>
<evidence type="ECO:0000256" key="5">
    <source>
        <dbReference type="RuleBase" id="RU365090"/>
    </source>
</evidence>
<evidence type="ECO:0000256" key="3">
    <source>
        <dbReference type="ARBA" id="ARBA00022505"/>
    </source>
</evidence>
<comment type="function">
    <text evidence="1 5">Catalyzes the insertion of molybdate into adenylated molybdopterin with the concomitant release of AMP.</text>
</comment>
<dbReference type="InterPro" id="IPR036688">
    <property type="entry name" value="MoeA_C_domain_IV_sf"/>
</dbReference>
<keyword evidence="3 5" id="KW-0500">Molybdenum</keyword>
<dbReference type="GO" id="GO:0061599">
    <property type="term" value="F:molybdopterin molybdotransferase activity"/>
    <property type="evidence" value="ECO:0007669"/>
    <property type="project" value="UniProtKB-EC"/>
</dbReference>
<sequence length="413" mass="42082">MMALEQARREISALSALATAVLPVEEALGHVLAAPILAQQDIPHVATSAMDGWALAAPPESGPGVPSWELRAETAHSPVRQAAPLGAGEAAEVVTGSPVPDGTVSVLRTEHGIISGRTLTPARTSGDLAEGRNVRAAGTECPAGTQLLPSGAVLTPARAAVAAVAGHDRLEVVRRPRVVLILTGEEVITTGIPRGGQVRDVFGIALPGMVTEMGAGTVESLRLGDDPEMLSRELRRITEAGEADLVITSGGTAHSRADSLRPALHALGAEILVDSVDMRPGHPALFARLSGAAGTVHLLGLPGNPLAGFAALAALGAPLFDALGGVPADQRSRALSLTAGAPLQGAARGVRLVPVRSGPSGAVPAGHSSPHMMRGLADSDALAIVPQDGVVQGEQVQCLEIPGQRRGGHRWDE</sequence>
<dbReference type="EMBL" id="JADBED010000001">
    <property type="protein sequence ID" value="MBE1522924.1"/>
    <property type="molecule type" value="Genomic_DNA"/>
</dbReference>
<comment type="catalytic activity">
    <reaction evidence="4">
        <text>adenylyl-molybdopterin + molybdate = Mo-molybdopterin + AMP + H(+)</text>
        <dbReference type="Rhea" id="RHEA:35047"/>
        <dbReference type="ChEBI" id="CHEBI:15378"/>
        <dbReference type="ChEBI" id="CHEBI:36264"/>
        <dbReference type="ChEBI" id="CHEBI:62727"/>
        <dbReference type="ChEBI" id="CHEBI:71302"/>
        <dbReference type="ChEBI" id="CHEBI:456215"/>
        <dbReference type="EC" id="2.10.1.1"/>
    </reaction>
</comment>
<evidence type="ECO:0000313" key="7">
    <source>
        <dbReference type="EMBL" id="MBE1522924.1"/>
    </source>
</evidence>
<protein>
    <recommendedName>
        <fullName evidence="5">Molybdopterin molybdenumtransferase</fullName>
        <ecNumber evidence="5">2.10.1.1</ecNumber>
    </recommendedName>
</protein>